<reference evidence="2" key="1">
    <citation type="submission" date="2021-04" db="EMBL/GenBank/DDBJ databases">
        <title>Isolation and polyphasic classification of algal microorganism.</title>
        <authorList>
            <person name="Wang S."/>
        </authorList>
    </citation>
    <scope>NUCLEOTIDE SEQUENCE</scope>
    <source>
        <strain evidence="2">720a</strain>
    </source>
</reference>
<evidence type="ECO:0000313" key="2">
    <source>
        <dbReference type="EMBL" id="MBR7794496.1"/>
    </source>
</evidence>
<feature type="transmembrane region" description="Helical" evidence="1">
    <location>
        <begin position="47"/>
        <end position="73"/>
    </location>
</feature>
<organism evidence="2 3">
    <name type="scientific">Virgibacillus salarius</name>
    <dbReference type="NCBI Taxonomy" id="447199"/>
    <lineage>
        <taxon>Bacteria</taxon>
        <taxon>Bacillati</taxon>
        <taxon>Bacillota</taxon>
        <taxon>Bacilli</taxon>
        <taxon>Bacillales</taxon>
        <taxon>Bacillaceae</taxon>
        <taxon>Virgibacillus</taxon>
    </lineage>
</organism>
<name>A0A941DRR6_9BACI</name>
<keyword evidence="3" id="KW-1185">Reference proteome</keyword>
<keyword evidence="1" id="KW-0472">Membrane</keyword>
<accession>A0A941DRR6</accession>
<comment type="caution">
    <text evidence="2">The sequence shown here is derived from an EMBL/GenBank/DDBJ whole genome shotgun (WGS) entry which is preliminary data.</text>
</comment>
<keyword evidence="1" id="KW-1133">Transmembrane helix</keyword>
<sequence length="74" mass="8209">MENSTERQILEELKNINKSLQHRSNKIDDMENGGKPLFIIGDILKSLFIGVLIVGPAIAVAIVAFQVISGWLFN</sequence>
<dbReference type="Proteomes" id="UP000675284">
    <property type="component" value="Unassembled WGS sequence"/>
</dbReference>
<evidence type="ECO:0000256" key="1">
    <source>
        <dbReference type="SAM" id="Phobius"/>
    </source>
</evidence>
<proteinExistence type="predicted"/>
<evidence type="ECO:0000313" key="3">
    <source>
        <dbReference type="Proteomes" id="UP000675284"/>
    </source>
</evidence>
<dbReference type="RefSeq" id="WP_121605591.1">
    <property type="nucleotide sequence ID" value="NZ_CP115959.1"/>
</dbReference>
<keyword evidence="1" id="KW-0812">Transmembrane</keyword>
<protein>
    <submittedName>
        <fullName evidence="2">Uncharacterized protein</fullName>
    </submittedName>
</protein>
<dbReference type="AlphaFoldDB" id="A0A941DRR6"/>
<dbReference type="EMBL" id="JAGSOT010000001">
    <property type="protein sequence ID" value="MBR7794496.1"/>
    <property type="molecule type" value="Genomic_DNA"/>
</dbReference>
<gene>
    <name evidence="2" type="ORF">KCX74_00385</name>
</gene>